<dbReference type="GO" id="GO:0033068">
    <property type="term" value="P:macrolide biosynthetic process"/>
    <property type="evidence" value="ECO:0007669"/>
    <property type="project" value="UniProtKB-ARBA"/>
</dbReference>
<evidence type="ECO:0000256" key="3">
    <source>
        <dbReference type="ARBA" id="ARBA00022553"/>
    </source>
</evidence>
<dbReference type="SUPFAM" id="SSF52151">
    <property type="entry name" value="FabD/lysophospholipase-like"/>
    <property type="match status" value="2"/>
</dbReference>
<dbReference type="FunFam" id="3.40.47.10:FF:000042">
    <property type="entry name" value="Polyketide synthase Pks13"/>
    <property type="match status" value="1"/>
</dbReference>
<dbReference type="Gene3D" id="3.40.47.10">
    <property type="match status" value="2"/>
</dbReference>
<dbReference type="SMART" id="SM00824">
    <property type="entry name" value="PKS_TE"/>
    <property type="match status" value="1"/>
</dbReference>
<dbReference type="CDD" id="cd19531">
    <property type="entry name" value="LCL_NRPS-like"/>
    <property type="match status" value="1"/>
</dbReference>
<dbReference type="SMART" id="SM00823">
    <property type="entry name" value="PKS_PP"/>
    <property type="match status" value="3"/>
</dbReference>
<dbReference type="SUPFAM" id="SSF56801">
    <property type="entry name" value="Acetyl-CoA synthetase-like"/>
    <property type="match status" value="1"/>
</dbReference>
<keyword evidence="15" id="KW-1185">Reference proteome</keyword>
<dbReference type="CDD" id="cd05930">
    <property type="entry name" value="A_NRPS"/>
    <property type="match status" value="1"/>
</dbReference>
<dbReference type="InterPro" id="IPR009081">
    <property type="entry name" value="PP-bd_ACP"/>
</dbReference>
<keyword evidence="9" id="KW-0012">Acyltransferase</keyword>
<dbReference type="InterPro" id="IPR020845">
    <property type="entry name" value="AMP-binding_CS"/>
</dbReference>
<feature type="domain" description="Ketosynthase family 3 (KS3)" evidence="13">
    <location>
        <begin position="32"/>
        <end position="455"/>
    </location>
</feature>
<dbReference type="SUPFAM" id="SSF53901">
    <property type="entry name" value="Thiolase-like"/>
    <property type="match status" value="2"/>
</dbReference>
<dbReference type="InterPro" id="IPR020806">
    <property type="entry name" value="PKS_PP-bd"/>
</dbReference>
<evidence type="ECO:0000256" key="2">
    <source>
        <dbReference type="ARBA" id="ARBA00022450"/>
    </source>
</evidence>
<dbReference type="Gene3D" id="3.40.50.720">
    <property type="entry name" value="NAD(P)-binding Rossmann-like Domain"/>
    <property type="match status" value="1"/>
</dbReference>
<dbReference type="Gene3D" id="3.30.70.3290">
    <property type="match status" value="2"/>
</dbReference>
<dbReference type="Pfam" id="PF00975">
    <property type="entry name" value="Thioesterase"/>
    <property type="match status" value="1"/>
</dbReference>
<feature type="domain" description="Carrier" evidence="12">
    <location>
        <begin position="3512"/>
        <end position="3589"/>
    </location>
</feature>
<dbReference type="CDD" id="cd00833">
    <property type="entry name" value="PKS"/>
    <property type="match status" value="2"/>
</dbReference>
<evidence type="ECO:0000259" key="12">
    <source>
        <dbReference type="PROSITE" id="PS50075"/>
    </source>
</evidence>
<dbReference type="PROSITE" id="PS00455">
    <property type="entry name" value="AMP_BINDING"/>
    <property type="match status" value="1"/>
</dbReference>
<dbReference type="GO" id="GO:0005886">
    <property type="term" value="C:plasma membrane"/>
    <property type="evidence" value="ECO:0007669"/>
    <property type="project" value="TreeGrafter"/>
</dbReference>
<dbReference type="InterPro" id="IPR014043">
    <property type="entry name" value="Acyl_transferase_dom"/>
</dbReference>
<evidence type="ECO:0000256" key="6">
    <source>
        <dbReference type="ARBA" id="ARBA00023098"/>
    </source>
</evidence>
<name>A0A0F2T9L8_STRR3</name>
<keyword evidence="6" id="KW-0443">Lipid metabolism</keyword>
<dbReference type="SUPFAM" id="SSF55048">
    <property type="entry name" value="Probable ACP-binding domain of malonyl-CoA ACP transacylase"/>
    <property type="match status" value="2"/>
</dbReference>
<dbReference type="SMART" id="SM00825">
    <property type="entry name" value="PKS_KS"/>
    <property type="match status" value="2"/>
</dbReference>
<dbReference type="GO" id="GO:0071770">
    <property type="term" value="P:DIM/DIP cell wall layer assembly"/>
    <property type="evidence" value="ECO:0007669"/>
    <property type="project" value="TreeGrafter"/>
</dbReference>
<dbReference type="InterPro" id="IPR001031">
    <property type="entry name" value="Thioesterase"/>
</dbReference>
<evidence type="ECO:0000256" key="11">
    <source>
        <dbReference type="SAM" id="MobiDB-lite"/>
    </source>
</evidence>
<dbReference type="PROSITE" id="PS00606">
    <property type="entry name" value="KS3_1"/>
    <property type="match status" value="1"/>
</dbReference>
<dbReference type="Pfam" id="PF08659">
    <property type="entry name" value="KR"/>
    <property type="match status" value="1"/>
</dbReference>
<dbReference type="Pfam" id="PF16197">
    <property type="entry name" value="KAsynt_C_assoc"/>
    <property type="match status" value="2"/>
</dbReference>
<dbReference type="InterPro" id="IPR014030">
    <property type="entry name" value="Ketoacyl_synth_N"/>
</dbReference>
<dbReference type="InterPro" id="IPR001242">
    <property type="entry name" value="Condensation_dom"/>
</dbReference>
<dbReference type="InterPro" id="IPR016035">
    <property type="entry name" value="Acyl_Trfase/lysoPLipase"/>
</dbReference>
<dbReference type="PATRIC" id="fig|359131.3.peg.7491"/>
<keyword evidence="3" id="KW-0597">Phosphoprotein</keyword>
<keyword evidence="8" id="KW-0511">Multifunctional enzyme</keyword>
<dbReference type="SUPFAM" id="SSF52777">
    <property type="entry name" value="CoA-dependent acyltransferases"/>
    <property type="match status" value="2"/>
</dbReference>
<dbReference type="SMART" id="SM01294">
    <property type="entry name" value="PKS_PP_betabranch"/>
    <property type="match status" value="1"/>
</dbReference>
<dbReference type="Gene3D" id="3.40.366.10">
    <property type="entry name" value="Malonyl-Coenzyme A Acyl Carrier Protein, domain 2"/>
    <property type="match status" value="2"/>
</dbReference>
<evidence type="ECO:0000259" key="13">
    <source>
        <dbReference type="PROSITE" id="PS52004"/>
    </source>
</evidence>
<dbReference type="PROSITE" id="PS00012">
    <property type="entry name" value="PHOSPHOPANTETHEINE"/>
    <property type="match status" value="2"/>
</dbReference>
<evidence type="ECO:0000256" key="9">
    <source>
        <dbReference type="ARBA" id="ARBA00023315"/>
    </source>
</evidence>
<dbReference type="Gene3D" id="1.10.1200.10">
    <property type="entry name" value="ACP-like"/>
    <property type="match status" value="3"/>
</dbReference>
<dbReference type="InterPro" id="IPR041618">
    <property type="entry name" value="PKS_DE"/>
</dbReference>
<dbReference type="Gene3D" id="3.30.559.10">
    <property type="entry name" value="Chloramphenicol acetyltransferase-like domain"/>
    <property type="match status" value="1"/>
</dbReference>
<keyword evidence="4" id="KW-0808">Transferase</keyword>
<comment type="similarity">
    <text evidence="10">In the C-terminal section; belongs to the NRP synthetase family.</text>
</comment>
<organism evidence="14 15">
    <name type="scientific">Streptomyces rubellomurinus (strain ATCC 31215)</name>
    <dbReference type="NCBI Taxonomy" id="359131"/>
    <lineage>
        <taxon>Bacteria</taxon>
        <taxon>Bacillati</taxon>
        <taxon>Actinomycetota</taxon>
        <taxon>Actinomycetes</taxon>
        <taxon>Kitasatosporales</taxon>
        <taxon>Streptomycetaceae</taxon>
        <taxon>Streptomyces</taxon>
    </lineage>
</organism>
<dbReference type="InterPro" id="IPR013968">
    <property type="entry name" value="PKS_KR"/>
</dbReference>
<dbReference type="RefSeq" id="WP_045702645.1">
    <property type="nucleotide sequence ID" value="NZ_JZKH01000083.1"/>
</dbReference>
<keyword evidence="5" id="KW-0276">Fatty acid metabolism</keyword>
<dbReference type="InterPro" id="IPR023213">
    <property type="entry name" value="CAT-like_dom_sf"/>
</dbReference>
<reference evidence="14 15" key="1">
    <citation type="submission" date="2015-02" db="EMBL/GenBank/DDBJ databases">
        <authorList>
            <person name="Ju K.-S."/>
            <person name="Doroghazi J.R."/>
            <person name="Metcalf W."/>
        </authorList>
    </citation>
    <scope>NUCLEOTIDE SEQUENCE [LARGE SCALE GENOMIC DNA]</scope>
    <source>
        <strain evidence="14 15">ATCC 31215</strain>
    </source>
</reference>
<comment type="caution">
    <text evidence="14">The sequence shown here is derived from an EMBL/GenBank/DDBJ whole genome shotgun (WGS) entry which is preliminary data.</text>
</comment>
<dbReference type="SUPFAM" id="SSF53474">
    <property type="entry name" value="alpha/beta-Hydrolases"/>
    <property type="match status" value="1"/>
</dbReference>
<dbReference type="GO" id="GO:0031177">
    <property type="term" value="F:phosphopantetheine binding"/>
    <property type="evidence" value="ECO:0007669"/>
    <property type="project" value="InterPro"/>
</dbReference>
<dbReference type="Pfam" id="PF18369">
    <property type="entry name" value="PKS_DE"/>
    <property type="match status" value="1"/>
</dbReference>
<dbReference type="Pfam" id="PF13193">
    <property type="entry name" value="AMP-binding_C"/>
    <property type="match status" value="1"/>
</dbReference>
<evidence type="ECO:0000256" key="1">
    <source>
        <dbReference type="ARBA" id="ARBA00001957"/>
    </source>
</evidence>
<dbReference type="InterPro" id="IPR006162">
    <property type="entry name" value="Ppantetheine_attach_site"/>
</dbReference>
<evidence type="ECO:0000313" key="14">
    <source>
        <dbReference type="EMBL" id="KJS58995.1"/>
    </source>
</evidence>
<dbReference type="FunFam" id="3.40.47.10:FF:000019">
    <property type="entry name" value="Polyketide synthase type I"/>
    <property type="match status" value="1"/>
</dbReference>
<protein>
    <recommendedName>
        <fullName evidence="16">Amino acid adenylation domain-containing protein</fullName>
    </recommendedName>
</protein>
<dbReference type="InterPro" id="IPR032821">
    <property type="entry name" value="PKS_assoc"/>
</dbReference>
<dbReference type="CDD" id="cd08952">
    <property type="entry name" value="KR_1_SDR_x"/>
    <property type="match status" value="1"/>
</dbReference>
<dbReference type="Gene3D" id="3.30.559.30">
    <property type="entry name" value="Nonribosomal peptide synthetase, condensation domain"/>
    <property type="match status" value="1"/>
</dbReference>
<keyword evidence="2" id="KW-0596">Phosphopantetheine</keyword>
<keyword evidence="7" id="KW-0045">Antibiotic biosynthesis</keyword>
<dbReference type="InterPro" id="IPR018201">
    <property type="entry name" value="Ketoacyl_synth_AS"/>
</dbReference>
<dbReference type="Pfam" id="PF00109">
    <property type="entry name" value="ketoacyl-synt"/>
    <property type="match status" value="2"/>
</dbReference>
<dbReference type="Pfam" id="PF00550">
    <property type="entry name" value="PP-binding"/>
    <property type="match status" value="3"/>
</dbReference>
<dbReference type="InterPro" id="IPR020802">
    <property type="entry name" value="TesA-like"/>
</dbReference>
<dbReference type="InterPro" id="IPR029058">
    <property type="entry name" value="AB_hydrolase_fold"/>
</dbReference>
<dbReference type="InterPro" id="IPR045851">
    <property type="entry name" value="AMP-bd_C_sf"/>
</dbReference>
<dbReference type="InterPro" id="IPR050091">
    <property type="entry name" value="PKS_NRPS_Biosynth_Enz"/>
</dbReference>
<dbReference type="InterPro" id="IPR036736">
    <property type="entry name" value="ACP-like_sf"/>
</dbReference>
<dbReference type="InterPro" id="IPR036291">
    <property type="entry name" value="NAD(P)-bd_dom_sf"/>
</dbReference>
<dbReference type="InterPro" id="IPR014031">
    <property type="entry name" value="Ketoacyl_synth_C"/>
</dbReference>
<dbReference type="InterPro" id="IPR016039">
    <property type="entry name" value="Thiolase-like"/>
</dbReference>
<dbReference type="EMBL" id="JZKH01000083">
    <property type="protein sequence ID" value="KJS58995.1"/>
    <property type="molecule type" value="Genomic_DNA"/>
</dbReference>
<dbReference type="OrthoDB" id="5478077at2"/>
<dbReference type="Pfam" id="PF02801">
    <property type="entry name" value="Ketoacyl-synt_C"/>
    <property type="match status" value="2"/>
</dbReference>
<dbReference type="InterPro" id="IPR025110">
    <property type="entry name" value="AMP-bd_C"/>
</dbReference>
<dbReference type="InterPro" id="IPR042099">
    <property type="entry name" value="ANL_N_sf"/>
</dbReference>
<dbReference type="InterPro" id="IPR016036">
    <property type="entry name" value="Malonyl_transacylase_ACP-bd"/>
</dbReference>
<feature type="domain" description="Ketosynthase family 3 (KS3)" evidence="13">
    <location>
        <begin position="2096"/>
        <end position="2516"/>
    </location>
</feature>
<dbReference type="PROSITE" id="PS50075">
    <property type="entry name" value="CARRIER"/>
    <property type="match status" value="3"/>
</dbReference>
<dbReference type="Gene3D" id="3.30.300.30">
    <property type="match status" value="1"/>
</dbReference>
<evidence type="ECO:0000256" key="5">
    <source>
        <dbReference type="ARBA" id="ARBA00022832"/>
    </source>
</evidence>
<dbReference type="PANTHER" id="PTHR43775">
    <property type="entry name" value="FATTY ACID SYNTHASE"/>
    <property type="match status" value="1"/>
</dbReference>
<dbReference type="SMART" id="SM00827">
    <property type="entry name" value="PKS_AT"/>
    <property type="match status" value="2"/>
</dbReference>
<dbReference type="InterPro" id="IPR001227">
    <property type="entry name" value="Ac_transferase_dom_sf"/>
</dbReference>
<evidence type="ECO:0000256" key="4">
    <source>
        <dbReference type="ARBA" id="ARBA00022679"/>
    </source>
</evidence>
<evidence type="ECO:0000313" key="15">
    <source>
        <dbReference type="Proteomes" id="UP000033699"/>
    </source>
</evidence>
<dbReference type="GO" id="GO:0006633">
    <property type="term" value="P:fatty acid biosynthetic process"/>
    <property type="evidence" value="ECO:0007669"/>
    <property type="project" value="InterPro"/>
</dbReference>
<dbReference type="GO" id="GO:0005737">
    <property type="term" value="C:cytoplasm"/>
    <property type="evidence" value="ECO:0007669"/>
    <property type="project" value="TreeGrafter"/>
</dbReference>
<dbReference type="GO" id="GO:0004315">
    <property type="term" value="F:3-oxoacyl-[acyl-carrier-protein] synthase activity"/>
    <property type="evidence" value="ECO:0007669"/>
    <property type="project" value="InterPro"/>
</dbReference>
<dbReference type="Pfam" id="PF00668">
    <property type="entry name" value="Condensation"/>
    <property type="match status" value="1"/>
</dbReference>
<feature type="domain" description="Carrier" evidence="12">
    <location>
        <begin position="952"/>
        <end position="1028"/>
    </location>
</feature>
<dbReference type="Gene3D" id="3.40.50.12780">
    <property type="entry name" value="N-terminal domain of ligase-like"/>
    <property type="match status" value="1"/>
</dbReference>
<dbReference type="Gene3D" id="3.40.50.1820">
    <property type="entry name" value="alpha/beta hydrolase"/>
    <property type="match status" value="1"/>
</dbReference>
<dbReference type="PROSITE" id="PS52004">
    <property type="entry name" value="KS3_2"/>
    <property type="match status" value="2"/>
</dbReference>
<dbReference type="InterPro" id="IPR000873">
    <property type="entry name" value="AMP-dep_synth/lig_dom"/>
</dbReference>
<dbReference type="InterPro" id="IPR057326">
    <property type="entry name" value="KR_dom"/>
</dbReference>
<dbReference type="InterPro" id="IPR020841">
    <property type="entry name" value="PKS_Beta-ketoAc_synthase_dom"/>
</dbReference>
<dbReference type="Pfam" id="PF00501">
    <property type="entry name" value="AMP-binding"/>
    <property type="match status" value="1"/>
</dbReference>
<dbReference type="FunFam" id="2.30.38.10:FF:000001">
    <property type="entry name" value="Non-ribosomal peptide synthetase PvdI"/>
    <property type="match status" value="1"/>
</dbReference>
<proteinExistence type="inferred from homology"/>
<feature type="domain" description="Carrier" evidence="12">
    <location>
        <begin position="2006"/>
        <end position="2081"/>
    </location>
</feature>
<feature type="region of interest" description="Disordered" evidence="11">
    <location>
        <begin position="920"/>
        <end position="941"/>
    </location>
</feature>
<dbReference type="SUPFAM" id="SSF47336">
    <property type="entry name" value="ACP-like"/>
    <property type="match status" value="3"/>
</dbReference>
<dbReference type="GO" id="GO:0004312">
    <property type="term" value="F:fatty acid synthase activity"/>
    <property type="evidence" value="ECO:0007669"/>
    <property type="project" value="TreeGrafter"/>
</dbReference>
<evidence type="ECO:0000256" key="10">
    <source>
        <dbReference type="ARBA" id="ARBA00029443"/>
    </source>
</evidence>
<dbReference type="SMART" id="SM00822">
    <property type="entry name" value="PKS_KR"/>
    <property type="match status" value="1"/>
</dbReference>
<sequence>MNENANEDRLRRAMAAVLQLQQRNQELEHSRSEPIAIVSMACRLPGGIATPERYWEALAAGQDLIGPLPERWADLDLYDPDPEAAGKSYADQGGFLDGIEEFDAELFGVSPREALAMEPQQRLVLETAWEALERAGQRPGPLGTSRTGVYLGAMRSDYATTQAGLEALDGYQGTGISSSVISGRVSYTLGLQGPAVTVDTACSSSLVAVHLACAALRSGECDQALAGGVTVMNTPVLFVESSRLRAMSPDGRSKSFGAGADGGGWAEGAGMVLLKPLSAARRDGDRILAVIRGSATNQDGRSQGLTAPNGPAQQRVIREALAAARLTPADVDAIEAHGTGTRLGDPIEAGALAEVFGPGRDAARPLRLGSGKSNIGHSQAAAGVVGVIKMVLALQHERLPKTLHVEQPSPHIAWEGSGIELLGEAADWPRGERPRRAGVSSFGISGTNAHLVLEEAPLDEAPAEGADAVPAAGYPVLLSAQTPQALRAQAARWADWLTEHPATPLLDLARTAALHRTHLEHRAAVTAGSAAEAALGLRALAEGAAPRELVQGRAAARGRAVFVFPGQGSQWREMGRTLLDESAVFRAAVEECDAALRPHTGWSVRALLAGEGADLPDFERIDVLQPALFAVMIGLAETWRALGVRPAAVVGSSQGEVPAAVVAGALSLQDGARLVALRSRALLRECSGKGGMALVELPAEQAAALIEPYGGALSVAVINTETSTVVSGDAEAIEALLAAMADGDVYCRRIPSDAAGHSRHMDPILPGLAEQLAGLRPRPAAVPFYSTVTGTVLPGESLDAAYWCRNLRDTVRLDLALRALTADGFGVFVEVSPHPVLGIPLTGATAANDGVVVGTLQRGRGGTDQLLQQLAALHSHGHPVDWAAVLGHRPAGRAVELPTYAFQRRRYWVEAQAPAAALRGSAPARPAVEPSTQPSTQPDGLRARLAGLPAEDRARPLEEAVRREVAALLGTDEPVDAERRFRDLGMDSLMALRLRNRLTELTGAALPANLTLHHPNARAVTGYLLEHALGELPAVAAGARLTRAERRDEHPATEGQRRLWFLDQLTPGTAQYHVALKLRVANPLDRTAFERALAHLTGRHEALRTALRMRDGELVQAVSEVDSIPVRWEDAEDAEAVARAEELTPFDLDGPSLARCRVLTLPGGEQLICLTVHHAVVDGWSLTVLLHELHDAYRAFADGTDLPAAPVEHHLGDFAAWEAAAALEGRFDEGLRHFAAELAGAPRLEFPPGPENADDQQPGGDTHYFTLPAELRAEVEALAARSSVTPYTVLVTAFAALLARTCDQSDLTLGTVWANRQLPGTEGVVGFLVNTLPLRCDLTGEPTVSGLLTGMGEKVNAVAEHQGVPLTRLVQAAGGQRTGGQRTGDENPLFRAVFNYGSAELPTVGEGADAWRLPTTGSPAGNVRGAAKFELGLTLAPHGDGLRAELEYLPHVLDRAGAERLAAAYGQLLAEFARRPEAGLAELHALGAAEAAWLEELSGTVEPAGPARPTAYELILRQAERTPDAVAVLAGGAELSYAELLRRARALAVRLRAAGVGPGLPVGIHLPRGTDLVVAVLAVWTAGGAYLSLDPNYPAAHLDHMVEDSGLTVVLSDTPVERWSEGLTVLGMESTDGDGEFEGPAAGDLAYLIYTSGSTGRPKGVQIEHAQFANFCRAMDERIGGGPGDTWLAVTSLSFDISTLELLWTLTRGYRVVVAAGRTADWAAHRGLGPTHLQCTPSYARMLLADAEGRALIGGLRRMLVGGEALDRGLARKLAALCPGEVVNMYGPTETTVWSATWTLDAAALERGEVSLGTPVLNTRFHVLDRSGRRVPRGTRGELWIGGHGVARGYHARPELTAERFTADPYATEPGARMYRTGDLVRYRADGSLEFCGRIDAQVKLRGHRIELGEVDTVAGEHPAVVECSAVVREDTENDPRLTLYWVPAEGAEQAEPQLAAHLAERLPAHAVPGRLVRVSELPHTPNGKVDRNALLRLPAPSAVVSPVADAGQDVQALVAAAWARALNVAEVDPDRGFFDLGGTSMTALGAHRELCAALGREFPLSAVFHHPTVRRLAAHLTGETTATAPEVRTAVRPDEDAVAVVGLSCRLPGAPDLAAFWANLRAGVESISHFTEQELREAGVPEQLLVRPDYVRAKGYVDGADLFDAAFFDCSPAEAEAMDPQHRLFLECAWEALEHAGLTPRGFDGRIAVFGGSGFGGYQGADAEDMSAFYRAMIGGKNDYLATRVAHKLDLRGPALTVQTACSTGLVAAHLARESLLRGESDAALVGAASLTFPLKSGYLYQPGLVASPDGACRAFDAEGGGTVPGNGVGMLVLRRLSDAVAAGDTVYAVIRGSAVNNDGADKVGFTAPSVAGQARVIAEAQAVAGVTPDTIGYVEAHGTATALGDPIEVQALQQVFGAAERTEPCALGSVKSNIGHADATAGIAGLIKAVLMLHHGELVPSLHYTRPNPELGLDDSLFAVTTELREWSGEAGPRRAGVSSFGIGGTNAHLVLEQGPAGPAEAAPAEGVRPVVLSARDETALRAQARRWAEHLAERPELTPAAVAGPAATRRTHFAARASVLAGDHAELVDALTALAEGRPHRLLSQGEAGRPGKAVFVFPGQGSQWPAMGRELLDRSPAFRAVVEACDRAFAPYLDWTVAELLAGTGAAATLPLDRLDVVQPAMYAMYVGLAAAWRERGLEPAAVVGHSQGEVAAAVVAGALTLDEGARVVALRSRALLGCAGRGEMAVVELPVDEVLGHLARHDGRISLAAVNTAGSTAVSGDLDAINDLLIDLDDQDVICGKLNAAVASHSAQMDAILPGLAAELADLDPRTGDVPFYSTVTGGPLDGRFLDAAYWCRNLREPVRLDLAQRALLDAGHQVFVEVSPHPVLAHALTDNGLAAGAVVVDTLRRGHGGPEQLLRTLGVLHVHGYEVDWAAALDGAGPQVELPGYAFQRKRYWAEPKAAKAAAVDSGDGEFWQAVTDGKTERIAELLAAPEELKGGLEELLPLLAAWHDGRQADAEVADWLYTERRVLAEPSPQPAALTGHWALVEPSGAQASTGLAEALAAAGATVHRLPAGEDRAALAAALGALPELTGLLALPGDGADERGFHRLLALVQAVGDTGRPAPVWAVTRGATALDGEDAPNHPQALVTGLGRVLTLEAPERWGGTLDLPEQPYDGWQTALVAALAAGDGEDEAALRPEGRYVRRLHRVEPAGTTGPAWRTSGTALITGGAGALGRQLARWLVERGTRRVVLATRTARSTPELDALRQELAEHGAVLDLAACDLADRERTARLLADLDDAGAAEPLRVVAHLAGVSRMTAVDDLTPEAADEELAGKARGARHLHELLADRPLDAFLLYGSGASLWGGAGQAAYGAANTALDALARHRHARGLAATVVHWGGWAGGGMMTAEAERTYRSRGHRPIAADRALHALGLVLAAGLPSAGVADIDWATFAPLYAAARPRPLVDTVPQARQALAPAEAAADDGAGHDLRRRLAGLDRTAALHLLTELVTAETAPVLGLAPQAVPADQPLQQLGMDSLMAVTIRGQLARRTGLAVTTDTIVRAGSCRGIGGHLLERLLPDGAAPAEQGRAEDGWLRVLKPAAGRPRARIFAMAGMGGTSAGHIPLARHLPADVELLAVQLPGRDGRSGEPPVTDMMLLADHVAAAVSARLDAPAVLYGHSQGSWLAWELAHRLAGQPAAPPLALVAACGIPPQAEPTEGLRRLTGSAAVLDELPTAEAAALFAGLLPEQVLDSEELLTDYLVRLRADVTLAENHRAALRHLDRAPLRIPVRAVAGTDDPVLPAEALDAWRPLTEGPYTRGGVPGTHAAPIENPAAMAAELNEALAALAAPATGTAN</sequence>
<gene>
    <name evidence="14" type="ORF">VM95_29950</name>
</gene>
<dbReference type="NCBIfam" id="TIGR01733">
    <property type="entry name" value="AA-adenyl-dom"/>
    <property type="match status" value="1"/>
</dbReference>
<evidence type="ECO:0000256" key="8">
    <source>
        <dbReference type="ARBA" id="ARBA00023268"/>
    </source>
</evidence>
<dbReference type="PANTHER" id="PTHR43775:SF51">
    <property type="entry name" value="INACTIVE PHENOLPHTHIOCEROL SYNTHESIS POLYKETIDE SYNTHASE TYPE I PKS1-RELATED"/>
    <property type="match status" value="1"/>
</dbReference>
<dbReference type="InterPro" id="IPR010071">
    <property type="entry name" value="AA_adenyl_dom"/>
</dbReference>
<dbReference type="SUPFAM" id="SSF51735">
    <property type="entry name" value="NAD(P)-binding Rossmann-fold domains"/>
    <property type="match status" value="2"/>
</dbReference>
<evidence type="ECO:0008006" key="16">
    <source>
        <dbReference type="Google" id="ProtNLM"/>
    </source>
</evidence>
<dbReference type="Pfam" id="PF00698">
    <property type="entry name" value="Acyl_transf_1"/>
    <property type="match status" value="2"/>
</dbReference>
<dbReference type="Proteomes" id="UP000033699">
    <property type="component" value="Unassembled WGS sequence"/>
</dbReference>
<accession>A0A0F2T9L8</accession>
<comment type="cofactor">
    <cofactor evidence="1">
        <name>pantetheine 4'-phosphate</name>
        <dbReference type="ChEBI" id="CHEBI:47942"/>
    </cofactor>
</comment>
<evidence type="ECO:0000256" key="7">
    <source>
        <dbReference type="ARBA" id="ARBA00023194"/>
    </source>
</evidence>